<keyword evidence="2" id="KW-0813">Transport</keyword>
<gene>
    <name evidence="6" type="ORF">AQPW35_12120</name>
</gene>
<dbReference type="InterPro" id="IPR039424">
    <property type="entry name" value="SBP_5"/>
</dbReference>
<evidence type="ECO:0000313" key="6">
    <source>
        <dbReference type="EMBL" id="GCL62131.1"/>
    </source>
</evidence>
<organism evidence="6 7">
    <name type="scientific">Pseudaquabacterium pictum</name>
    <dbReference type="NCBI Taxonomy" id="2315236"/>
    <lineage>
        <taxon>Bacteria</taxon>
        <taxon>Pseudomonadati</taxon>
        <taxon>Pseudomonadota</taxon>
        <taxon>Betaproteobacteria</taxon>
        <taxon>Burkholderiales</taxon>
        <taxon>Sphaerotilaceae</taxon>
        <taxon>Pseudaquabacterium</taxon>
    </lineage>
</organism>
<reference evidence="7" key="1">
    <citation type="submission" date="2019-03" db="EMBL/GenBank/DDBJ databases">
        <title>Aquabacterium pictum sp.nov., the first bacteriochlorophyll a-containing freshwater bacterium in the genus Aquabacterium of the class Betaproteobacteria.</title>
        <authorList>
            <person name="Hirose S."/>
            <person name="Tank M."/>
            <person name="Hara E."/>
            <person name="Tamaki H."/>
            <person name="Takaichi S."/>
            <person name="Haruta S."/>
            <person name="Hanada S."/>
        </authorList>
    </citation>
    <scope>NUCLEOTIDE SEQUENCE [LARGE SCALE GENOMIC DNA]</scope>
    <source>
        <strain evidence="7">W35</strain>
    </source>
</reference>
<evidence type="ECO:0000256" key="1">
    <source>
        <dbReference type="ARBA" id="ARBA00005695"/>
    </source>
</evidence>
<proteinExistence type="inferred from homology"/>
<evidence type="ECO:0000313" key="7">
    <source>
        <dbReference type="Proteomes" id="UP000301751"/>
    </source>
</evidence>
<dbReference type="Pfam" id="PF00496">
    <property type="entry name" value="SBP_bac_5"/>
    <property type="match status" value="1"/>
</dbReference>
<dbReference type="Gene3D" id="3.10.105.10">
    <property type="entry name" value="Dipeptide-binding Protein, Domain 3"/>
    <property type="match status" value="1"/>
</dbReference>
<dbReference type="Gene3D" id="3.40.190.10">
    <property type="entry name" value="Periplasmic binding protein-like II"/>
    <property type="match status" value="1"/>
</dbReference>
<keyword evidence="3 4" id="KW-0732">Signal</keyword>
<accession>A0A480AKQ2</accession>
<dbReference type="InterPro" id="IPR000914">
    <property type="entry name" value="SBP_5_dom"/>
</dbReference>
<dbReference type="SUPFAM" id="SSF53850">
    <property type="entry name" value="Periplasmic binding protein-like II"/>
    <property type="match status" value="1"/>
</dbReference>
<dbReference type="Gene3D" id="3.90.76.10">
    <property type="entry name" value="Dipeptide-binding Protein, Domain 1"/>
    <property type="match status" value="1"/>
</dbReference>
<dbReference type="GO" id="GO:0043190">
    <property type="term" value="C:ATP-binding cassette (ABC) transporter complex"/>
    <property type="evidence" value="ECO:0007669"/>
    <property type="project" value="InterPro"/>
</dbReference>
<dbReference type="PANTHER" id="PTHR30290:SF9">
    <property type="entry name" value="OLIGOPEPTIDE-BINDING PROTEIN APPA"/>
    <property type="match status" value="1"/>
</dbReference>
<evidence type="ECO:0000259" key="5">
    <source>
        <dbReference type="Pfam" id="PF00496"/>
    </source>
</evidence>
<dbReference type="CDD" id="cd08498">
    <property type="entry name" value="PBP2_NikA_DppA_OppA_like_2"/>
    <property type="match status" value="1"/>
</dbReference>
<dbReference type="AlphaFoldDB" id="A0A480AKQ2"/>
<dbReference type="EMBL" id="BJCL01000002">
    <property type="protein sequence ID" value="GCL62131.1"/>
    <property type="molecule type" value="Genomic_DNA"/>
</dbReference>
<name>A0A480AKQ2_9BURK</name>
<dbReference type="PANTHER" id="PTHR30290">
    <property type="entry name" value="PERIPLASMIC BINDING COMPONENT OF ABC TRANSPORTER"/>
    <property type="match status" value="1"/>
</dbReference>
<feature type="signal peptide" evidence="4">
    <location>
        <begin position="1"/>
        <end position="22"/>
    </location>
</feature>
<dbReference type="Proteomes" id="UP000301751">
    <property type="component" value="Unassembled WGS sequence"/>
</dbReference>
<keyword evidence="7" id="KW-1185">Reference proteome</keyword>
<feature type="domain" description="Solute-binding protein family 5" evidence="5">
    <location>
        <begin position="70"/>
        <end position="441"/>
    </location>
</feature>
<comment type="similarity">
    <text evidence="1">Belongs to the bacterial solute-binding protein 5 family.</text>
</comment>
<evidence type="ECO:0000256" key="3">
    <source>
        <dbReference type="ARBA" id="ARBA00022729"/>
    </source>
</evidence>
<dbReference type="GO" id="GO:0030288">
    <property type="term" value="C:outer membrane-bounded periplasmic space"/>
    <property type="evidence" value="ECO:0007669"/>
    <property type="project" value="UniProtKB-ARBA"/>
</dbReference>
<feature type="chain" id="PRO_5019723287" evidence="4">
    <location>
        <begin position="23"/>
        <end position="528"/>
    </location>
</feature>
<comment type="caution">
    <text evidence="6">The sequence shown here is derived from an EMBL/GenBank/DDBJ whole genome shotgun (WGS) entry which is preliminary data.</text>
</comment>
<evidence type="ECO:0000256" key="4">
    <source>
        <dbReference type="SAM" id="SignalP"/>
    </source>
</evidence>
<dbReference type="InterPro" id="IPR030678">
    <property type="entry name" value="Peptide/Ni-bd"/>
</dbReference>
<protein>
    <submittedName>
        <fullName evidence="6">Binding-protein-dependent transporter</fullName>
    </submittedName>
</protein>
<sequence>MLLSVPMTLLVALLLGAPAALGATPAVGMLRIASAFDPQSMDPHAVALLYHARVAFQIHDALVNRDADFKLEPALATRWQMTAPATWRFFLRSGVRFHDGSAFTADDVVFSIQRAQGPTSQRAFTLKGIRSVRKVDALTVDFELDAPDAVLPEKLLQVAMMSQAWSQKHGVEKAQDFNGKQETHAVRHANGTGPFRLVAYQPDVQVQLARHDGWWGRADARNGNLAGVTFLTIRSDATRLAALTSGEVDLVPDPPFQDVERLQRDPRLRVVAVTDLGTQYLAFDQARDELAGSDVKGRNPFKDRRVRQAVAHAVNTDLIVQKVLRGQGTPTGSFIAPLVDGHLPELDRRLPFDPARARALLTEAGYPGGFSVTLDCVNIAWREAVCQAAAAMLSQVGIRTQLRSAPTNQFFPKLTQGTASFMEFGWTPQTDPWTTLNGLFRTFDPAGGGTFNAGRYSNPQLDALIDAVRTEPDLTRRRARVGVALRLIHDDLPLLPLYRRKLNWAMASRVQATPWPSDTVELRWVRLR</sequence>
<dbReference type="GO" id="GO:0015833">
    <property type="term" value="P:peptide transport"/>
    <property type="evidence" value="ECO:0007669"/>
    <property type="project" value="TreeGrafter"/>
</dbReference>
<evidence type="ECO:0000256" key="2">
    <source>
        <dbReference type="ARBA" id="ARBA00022448"/>
    </source>
</evidence>
<dbReference type="GO" id="GO:1904680">
    <property type="term" value="F:peptide transmembrane transporter activity"/>
    <property type="evidence" value="ECO:0007669"/>
    <property type="project" value="TreeGrafter"/>
</dbReference>
<dbReference type="PIRSF" id="PIRSF002741">
    <property type="entry name" value="MppA"/>
    <property type="match status" value="1"/>
</dbReference>